<evidence type="ECO:0000256" key="2">
    <source>
        <dbReference type="PIRSR" id="PIRSR005384-2"/>
    </source>
</evidence>
<organism evidence="3 4">
    <name type="scientific">Candidatus Campbellbacteria bacterium RIFCSPLOWO2_02_35_12</name>
    <dbReference type="NCBI Taxonomy" id="1797580"/>
    <lineage>
        <taxon>Bacteria</taxon>
        <taxon>Candidatus Campbelliibacteriota</taxon>
    </lineage>
</organism>
<feature type="binding site" evidence="2">
    <location>
        <begin position="68"/>
        <end position="72"/>
    </location>
    <ligand>
        <name>D-ribulose 5-phosphate</name>
        <dbReference type="ChEBI" id="CHEBI:58121"/>
    </ligand>
</feature>
<proteinExistence type="inferred from homology"/>
<evidence type="ECO:0000313" key="3">
    <source>
        <dbReference type="EMBL" id="OGD66474.1"/>
    </source>
</evidence>
<reference evidence="3 4" key="1">
    <citation type="journal article" date="2016" name="Nat. Commun.">
        <title>Thousands of microbial genomes shed light on interconnected biogeochemical processes in an aquifer system.</title>
        <authorList>
            <person name="Anantharaman K."/>
            <person name="Brown C.T."/>
            <person name="Hug L.A."/>
            <person name="Sharon I."/>
            <person name="Castelle C.J."/>
            <person name="Probst A.J."/>
            <person name="Thomas B.C."/>
            <person name="Singh A."/>
            <person name="Wilkins M.J."/>
            <person name="Karaoz U."/>
            <person name="Brodie E.L."/>
            <person name="Williams K.H."/>
            <person name="Hubbard S.S."/>
            <person name="Banfield J.F."/>
        </authorList>
    </citation>
    <scope>NUCLEOTIDE SEQUENCE [LARGE SCALE GENOMIC DNA]</scope>
</reference>
<dbReference type="PANTHER" id="PTHR30345">
    <property type="entry name" value="RIBOSE-5-PHOSPHATE ISOMERASE B"/>
    <property type="match status" value="1"/>
</dbReference>
<dbReference type="Pfam" id="PF02502">
    <property type="entry name" value="LacAB_rpiB"/>
    <property type="match status" value="1"/>
</dbReference>
<sequence>MKILFAADHAGFKLKEKLIPFVKSLGYEVEDYGAYEYDENDDYPDSISKAASKVSKNFNEVRAIILGGSGQGEAIVANRYPNARAIVFNGQCEHNGRMKIPNEIKISREHNDANMLSLGARFLDEETAKKAVKLWLETKFIGEERHKRRIAKIEEITKQIRPM</sequence>
<dbReference type="Gene3D" id="3.40.1400.10">
    <property type="entry name" value="Sugar-phosphate isomerase, RpiB/LacA/LacB"/>
    <property type="match status" value="1"/>
</dbReference>
<comment type="similarity">
    <text evidence="1">Belongs to the LacAB/RpiB family.</text>
</comment>
<accession>A0A1F5EGY2</accession>
<evidence type="ECO:0008006" key="5">
    <source>
        <dbReference type="Google" id="ProtNLM"/>
    </source>
</evidence>
<feature type="binding site" evidence="2">
    <location>
        <begin position="8"/>
        <end position="9"/>
    </location>
    <ligand>
        <name>D-ribulose 5-phosphate</name>
        <dbReference type="ChEBI" id="CHEBI:58121"/>
    </ligand>
</feature>
<dbReference type="Proteomes" id="UP000186029">
    <property type="component" value="Unassembled WGS sequence"/>
</dbReference>
<dbReference type="PIRSF" id="PIRSF005384">
    <property type="entry name" value="RpiB_LacA_B"/>
    <property type="match status" value="1"/>
</dbReference>
<feature type="binding site" evidence="2">
    <location>
        <position position="111"/>
    </location>
    <ligand>
        <name>D-ribulose 5-phosphate</name>
        <dbReference type="ChEBI" id="CHEBI:58121"/>
    </ligand>
</feature>
<protein>
    <recommendedName>
        <fullName evidence="5">Ribose-5-phosphate isomerase</fullName>
    </recommendedName>
</protein>
<feature type="binding site" evidence="2">
    <location>
        <position position="145"/>
    </location>
    <ligand>
        <name>D-ribulose 5-phosphate</name>
        <dbReference type="ChEBI" id="CHEBI:58121"/>
    </ligand>
</feature>
<evidence type="ECO:0000313" key="4">
    <source>
        <dbReference type="Proteomes" id="UP000186029"/>
    </source>
</evidence>
<dbReference type="GO" id="GO:0016861">
    <property type="term" value="F:intramolecular oxidoreductase activity, interconverting aldoses and ketoses"/>
    <property type="evidence" value="ECO:0007669"/>
    <property type="project" value="UniProtKB-ARBA"/>
</dbReference>
<comment type="caution">
    <text evidence="3">The sequence shown here is derived from an EMBL/GenBank/DDBJ whole genome shotgun (WGS) entry which is preliminary data.</text>
</comment>
<dbReference type="PANTHER" id="PTHR30345:SF0">
    <property type="entry name" value="DNA DAMAGE-REPAIR_TOLERATION PROTEIN DRT102"/>
    <property type="match status" value="1"/>
</dbReference>
<gene>
    <name evidence="3" type="ORF">A2Z61_00395</name>
</gene>
<dbReference type="EMBL" id="MFAC01000031">
    <property type="protein sequence ID" value="OGD66474.1"/>
    <property type="molecule type" value="Genomic_DNA"/>
</dbReference>
<dbReference type="STRING" id="1797580.A2Z61_00395"/>
<name>A0A1F5EGY2_9BACT</name>
<evidence type="ECO:0000256" key="1">
    <source>
        <dbReference type="ARBA" id="ARBA00008754"/>
    </source>
</evidence>
<dbReference type="AlphaFoldDB" id="A0A1F5EGY2"/>
<feature type="binding site" evidence="2">
    <location>
        <position position="149"/>
    </location>
    <ligand>
        <name>D-ribulose 5-phosphate</name>
        <dbReference type="ChEBI" id="CHEBI:58121"/>
    </ligand>
</feature>
<dbReference type="NCBIfam" id="TIGR00689">
    <property type="entry name" value="rpiB_lacA_lacB"/>
    <property type="match status" value="1"/>
</dbReference>
<dbReference type="InterPro" id="IPR036569">
    <property type="entry name" value="RpiB_LacA_LacB_sf"/>
</dbReference>
<dbReference type="InterPro" id="IPR003500">
    <property type="entry name" value="RpiB_LacA_LacB"/>
</dbReference>
<dbReference type="SUPFAM" id="SSF89623">
    <property type="entry name" value="Ribose/Galactose isomerase RpiB/AlsB"/>
    <property type="match status" value="1"/>
</dbReference>
<dbReference type="GO" id="GO:0005975">
    <property type="term" value="P:carbohydrate metabolic process"/>
    <property type="evidence" value="ECO:0007669"/>
    <property type="project" value="InterPro"/>
</dbReference>
<feature type="binding site" evidence="2">
    <location>
        <position position="121"/>
    </location>
    <ligand>
        <name>D-ribulose 5-phosphate</name>
        <dbReference type="ChEBI" id="CHEBI:58121"/>
    </ligand>
</feature>